<name>A0ABD0Y2P6_9HEMI</name>
<evidence type="ECO:0000313" key="3">
    <source>
        <dbReference type="Proteomes" id="UP001558652"/>
    </source>
</evidence>
<feature type="region of interest" description="Disordered" evidence="1">
    <location>
        <begin position="296"/>
        <end position="316"/>
    </location>
</feature>
<accession>A0ABD0Y2P6</accession>
<comment type="caution">
    <text evidence="2">The sequence shown here is derived from an EMBL/GenBank/DDBJ whole genome shotgun (WGS) entry which is preliminary data.</text>
</comment>
<dbReference type="EMBL" id="JBFDAA010000015">
    <property type="protein sequence ID" value="KAL1117752.1"/>
    <property type="molecule type" value="Genomic_DNA"/>
</dbReference>
<feature type="compositionally biased region" description="Basic and acidic residues" evidence="1">
    <location>
        <begin position="307"/>
        <end position="316"/>
    </location>
</feature>
<dbReference type="AlphaFoldDB" id="A0ABD0Y2P6"/>
<evidence type="ECO:0000256" key="1">
    <source>
        <dbReference type="SAM" id="MobiDB-lite"/>
    </source>
</evidence>
<proteinExistence type="predicted"/>
<reference evidence="2 3" key="1">
    <citation type="submission" date="2024-07" db="EMBL/GenBank/DDBJ databases">
        <title>Chromosome-level genome assembly of the water stick insect Ranatra chinensis (Heteroptera: Nepidae).</title>
        <authorList>
            <person name="Liu X."/>
        </authorList>
    </citation>
    <scope>NUCLEOTIDE SEQUENCE [LARGE SCALE GENOMIC DNA]</scope>
    <source>
        <strain evidence="2">Cailab_2021Rc</strain>
        <tissue evidence="2">Muscle</tissue>
    </source>
</reference>
<keyword evidence="3" id="KW-1185">Reference proteome</keyword>
<feature type="region of interest" description="Disordered" evidence="1">
    <location>
        <begin position="36"/>
        <end position="66"/>
    </location>
</feature>
<evidence type="ECO:0000313" key="2">
    <source>
        <dbReference type="EMBL" id="KAL1117752.1"/>
    </source>
</evidence>
<protein>
    <submittedName>
        <fullName evidence="2">Uncharacterized protein</fullName>
    </submittedName>
</protein>
<feature type="compositionally biased region" description="Basic and acidic residues" evidence="1">
    <location>
        <begin position="36"/>
        <end position="55"/>
    </location>
</feature>
<gene>
    <name evidence="2" type="ORF">AAG570_004067</name>
</gene>
<sequence>MSRGHRLFSLRGGFEECVWEDRALISGLERDSRSVAEDGDVGLRDSDHGGRERTTDTQVRSGPEAARRADCRHVGAAMVAASPRHPGGGNSASGANTLCQHSLANSLSICISLAEVGTLPHEEIMRPTSFMSAWVIERIPGDGGNRTVGFSPEVHSNPKMSRILTISAKRRIGLTLLAQAVAALQLHKRSRRELDNDGGREVTFAELNILSVFLHGSGYPFSDSPSFLTDLPPQPERFQGPYRLCEKKCFLDYPQSLKVEDGVQAPKHVRKEETTEIGCSVPPWPLKGPFCQESAAPPIVQPPYSDIEGRGDTHPL</sequence>
<dbReference type="Proteomes" id="UP001558652">
    <property type="component" value="Unassembled WGS sequence"/>
</dbReference>
<organism evidence="2 3">
    <name type="scientific">Ranatra chinensis</name>
    <dbReference type="NCBI Taxonomy" id="642074"/>
    <lineage>
        <taxon>Eukaryota</taxon>
        <taxon>Metazoa</taxon>
        <taxon>Ecdysozoa</taxon>
        <taxon>Arthropoda</taxon>
        <taxon>Hexapoda</taxon>
        <taxon>Insecta</taxon>
        <taxon>Pterygota</taxon>
        <taxon>Neoptera</taxon>
        <taxon>Paraneoptera</taxon>
        <taxon>Hemiptera</taxon>
        <taxon>Heteroptera</taxon>
        <taxon>Panheteroptera</taxon>
        <taxon>Nepomorpha</taxon>
        <taxon>Nepidae</taxon>
        <taxon>Ranatrinae</taxon>
        <taxon>Ranatra</taxon>
    </lineage>
</organism>